<evidence type="ECO:0000256" key="1">
    <source>
        <dbReference type="ARBA" id="ARBA00007447"/>
    </source>
</evidence>
<comment type="similarity">
    <text evidence="1 4">Belongs to the peptidase A1 family.</text>
</comment>
<evidence type="ECO:0000256" key="4">
    <source>
        <dbReference type="RuleBase" id="RU000454"/>
    </source>
</evidence>
<dbReference type="GO" id="GO:0006508">
    <property type="term" value="P:proteolysis"/>
    <property type="evidence" value="ECO:0007669"/>
    <property type="project" value="UniProtKB-KW"/>
</dbReference>
<dbReference type="PANTHER" id="PTHR47966">
    <property type="entry name" value="BETA-SITE APP-CLEAVING ENZYME, ISOFORM A-RELATED"/>
    <property type="match status" value="1"/>
</dbReference>
<gene>
    <name evidence="6" type="ORF">BGZ80_011439</name>
</gene>
<dbReference type="EMBL" id="JAAAID010000092">
    <property type="protein sequence ID" value="KAG0022704.1"/>
    <property type="molecule type" value="Genomic_DNA"/>
</dbReference>
<accession>A0A9P6N3Z7</accession>
<keyword evidence="7" id="KW-1185">Reference proteome</keyword>
<keyword evidence="2 4" id="KW-0064">Aspartyl protease</keyword>
<organism evidence="6 7">
    <name type="scientific">Entomortierella chlamydospora</name>
    <dbReference type="NCBI Taxonomy" id="101097"/>
    <lineage>
        <taxon>Eukaryota</taxon>
        <taxon>Fungi</taxon>
        <taxon>Fungi incertae sedis</taxon>
        <taxon>Mucoromycota</taxon>
        <taxon>Mortierellomycotina</taxon>
        <taxon>Mortierellomycetes</taxon>
        <taxon>Mortierellales</taxon>
        <taxon>Mortierellaceae</taxon>
        <taxon>Entomortierella</taxon>
    </lineage>
</organism>
<evidence type="ECO:0000256" key="2">
    <source>
        <dbReference type="ARBA" id="ARBA00022750"/>
    </source>
</evidence>
<dbReference type="PROSITE" id="PS00141">
    <property type="entry name" value="ASP_PROTEASE"/>
    <property type="match status" value="2"/>
</dbReference>
<evidence type="ECO:0000256" key="3">
    <source>
        <dbReference type="PIRSR" id="PIRSR601461-1"/>
    </source>
</evidence>
<feature type="active site" evidence="3">
    <location>
        <position position="51"/>
    </location>
</feature>
<feature type="active site" evidence="3">
    <location>
        <position position="216"/>
    </location>
</feature>
<dbReference type="Pfam" id="PF00026">
    <property type="entry name" value="Asp"/>
    <property type="match status" value="1"/>
</dbReference>
<dbReference type="InterPro" id="IPR001969">
    <property type="entry name" value="Aspartic_peptidase_AS"/>
</dbReference>
<reference evidence="6" key="1">
    <citation type="journal article" date="2020" name="Fungal Divers.">
        <title>Resolving the Mortierellaceae phylogeny through synthesis of multi-gene phylogenetics and phylogenomics.</title>
        <authorList>
            <person name="Vandepol N."/>
            <person name="Liber J."/>
            <person name="Desiro A."/>
            <person name="Na H."/>
            <person name="Kennedy M."/>
            <person name="Barry K."/>
            <person name="Grigoriev I.V."/>
            <person name="Miller A.N."/>
            <person name="O'Donnell K."/>
            <person name="Stajich J.E."/>
            <person name="Bonito G."/>
        </authorList>
    </citation>
    <scope>NUCLEOTIDE SEQUENCE</scope>
    <source>
        <strain evidence="6">NRRL 2769</strain>
    </source>
</reference>
<dbReference type="InterPro" id="IPR001461">
    <property type="entry name" value="Aspartic_peptidase_A1"/>
</dbReference>
<dbReference type="AlphaFoldDB" id="A0A9P6N3Z7"/>
<dbReference type="CDD" id="cd05471">
    <property type="entry name" value="pepsin_like"/>
    <property type="match status" value="1"/>
</dbReference>
<keyword evidence="4" id="KW-0378">Hydrolase</keyword>
<protein>
    <recommendedName>
        <fullName evidence="5">Peptidase A1 domain-containing protein</fullName>
    </recommendedName>
</protein>
<proteinExistence type="inferred from homology"/>
<dbReference type="InterPro" id="IPR021109">
    <property type="entry name" value="Peptidase_aspartic_dom_sf"/>
</dbReference>
<dbReference type="PRINTS" id="PR00792">
    <property type="entry name" value="PEPSIN"/>
</dbReference>
<dbReference type="PROSITE" id="PS51767">
    <property type="entry name" value="PEPTIDASE_A1"/>
    <property type="match status" value="1"/>
</dbReference>
<feature type="domain" description="Peptidase A1" evidence="5">
    <location>
        <begin position="33"/>
        <end position="336"/>
    </location>
</feature>
<dbReference type="SUPFAM" id="SSF50630">
    <property type="entry name" value="Acid proteases"/>
    <property type="match status" value="1"/>
</dbReference>
<sequence>MIIYNHDLSRWSSTSRSKRGIIGVTGSHRAVSYTVDVEVGSPSTVYTLLVDTGSSNTWVGAMKQYVNTSTSQKTPDDFVVTYGSGSVSGKEYIDQVSLGSLTIQKQSIGVASQYKGFDVGTLKPDVQATVDTVVENGFNSGLIESDIFGIYIPHSDTPNPVTGGGISFGGADNPKYTGEITYVPITSTFPASTYWGIDATFAYGTTLLGNTAGIVDTGTTLLLLADDWLQKILEATGATADGPSGLLYVPSSTVLQDFTITIGRQNFILTPQQYTVPPSYYSDIGIDSSPGNTNKYLWFHYMSSNFGQGLDFVLGLKFLEHYYSVYDIKNRQVGLATAYHIL</sequence>
<dbReference type="Gene3D" id="2.40.70.10">
    <property type="entry name" value="Acid Proteases"/>
    <property type="match status" value="2"/>
</dbReference>
<dbReference type="Proteomes" id="UP000703661">
    <property type="component" value="Unassembled WGS sequence"/>
</dbReference>
<dbReference type="InterPro" id="IPR034164">
    <property type="entry name" value="Pepsin-like_dom"/>
</dbReference>
<evidence type="ECO:0000313" key="6">
    <source>
        <dbReference type="EMBL" id="KAG0022704.1"/>
    </source>
</evidence>
<dbReference type="GO" id="GO:0004190">
    <property type="term" value="F:aspartic-type endopeptidase activity"/>
    <property type="evidence" value="ECO:0007669"/>
    <property type="project" value="UniProtKB-KW"/>
</dbReference>
<keyword evidence="4" id="KW-0645">Protease</keyword>
<evidence type="ECO:0000313" key="7">
    <source>
        <dbReference type="Proteomes" id="UP000703661"/>
    </source>
</evidence>
<dbReference type="InterPro" id="IPR033121">
    <property type="entry name" value="PEPTIDASE_A1"/>
</dbReference>
<dbReference type="PANTHER" id="PTHR47966:SF74">
    <property type="entry name" value="AGR407CP"/>
    <property type="match status" value="1"/>
</dbReference>
<name>A0A9P6N3Z7_9FUNG</name>
<evidence type="ECO:0000259" key="5">
    <source>
        <dbReference type="PROSITE" id="PS51767"/>
    </source>
</evidence>
<comment type="caution">
    <text evidence="6">The sequence shown here is derived from an EMBL/GenBank/DDBJ whole genome shotgun (WGS) entry which is preliminary data.</text>
</comment>